<evidence type="ECO:0000256" key="8">
    <source>
        <dbReference type="SAM" id="MobiDB-lite"/>
    </source>
</evidence>
<dbReference type="OrthoDB" id="197206at2759"/>
<organism evidence="10 11">
    <name type="scientific">Acanthaster planci</name>
    <name type="common">Crown-of-thorns starfish</name>
    <dbReference type="NCBI Taxonomy" id="133434"/>
    <lineage>
        <taxon>Eukaryota</taxon>
        <taxon>Metazoa</taxon>
        <taxon>Echinodermata</taxon>
        <taxon>Eleutherozoa</taxon>
        <taxon>Asterozoa</taxon>
        <taxon>Asteroidea</taxon>
        <taxon>Valvatacea</taxon>
        <taxon>Valvatida</taxon>
        <taxon>Acanthasteridae</taxon>
        <taxon>Acanthaster</taxon>
    </lineage>
</organism>
<evidence type="ECO:0000259" key="9">
    <source>
        <dbReference type="PROSITE" id="PS50886"/>
    </source>
</evidence>
<keyword evidence="7" id="KW-0175">Coiled coil</keyword>
<dbReference type="GO" id="GO:0006412">
    <property type="term" value="P:translation"/>
    <property type="evidence" value="ECO:0007669"/>
    <property type="project" value="UniProtKB-KW"/>
</dbReference>
<dbReference type="InterPro" id="IPR002547">
    <property type="entry name" value="tRNA-bd_dom"/>
</dbReference>
<evidence type="ECO:0000256" key="7">
    <source>
        <dbReference type="SAM" id="Coils"/>
    </source>
</evidence>
<keyword evidence="5" id="KW-0648">Protein biosynthesis</keyword>
<reference evidence="11" key="1">
    <citation type="submission" date="2025-08" db="UniProtKB">
        <authorList>
            <consortium name="RefSeq"/>
        </authorList>
    </citation>
    <scope>IDENTIFICATION</scope>
</reference>
<name>A0A8B7XHP7_ACAPL</name>
<protein>
    <submittedName>
        <fullName evidence="11">Aminoacyl tRNA synthase complex-interacting multifunctional protein 1-like isoform X1</fullName>
    </submittedName>
</protein>
<evidence type="ECO:0000313" key="10">
    <source>
        <dbReference type="Proteomes" id="UP000694845"/>
    </source>
</evidence>
<dbReference type="RefSeq" id="XP_022079450.1">
    <property type="nucleotide sequence ID" value="XM_022223758.1"/>
</dbReference>
<evidence type="ECO:0000256" key="6">
    <source>
        <dbReference type="PROSITE-ProRule" id="PRU00209"/>
    </source>
</evidence>
<evidence type="ECO:0000256" key="1">
    <source>
        <dbReference type="ARBA" id="ARBA00004496"/>
    </source>
</evidence>
<dbReference type="PANTHER" id="PTHR11586">
    <property type="entry name" value="TRNA-AMINOACYLATION COFACTOR ARC1 FAMILY MEMBER"/>
    <property type="match status" value="1"/>
</dbReference>
<dbReference type="PROSITE" id="PS50886">
    <property type="entry name" value="TRBD"/>
    <property type="match status" value="1"/>
</dbReference>
<evidence type="ECO:0000256" key="3">
    <source>
        <dbReference type="ARBA" id="ARBA00022555"/>
    </source>
</evidence>
<dbReference type="KEGG" id="aplc:110973166"/>
<sequence>MFLHVSHCGRYIRSVMSRNSAIVARLEQRAQEADRIISHLRSQLKDLKNATVSNNGGREVSRLQAENAQLQAEVERALKRLVALETSHGVIQIPYPRPLTSQAGNQQGSEVSVQKPDPVAPDTTEAAEKAKPAPKKAKIEKKADQKEKKVGGPSMPTEEPSITQVDLRIGRIVDVKKHPDADTLYLEQIDIGEGSPRTVVSGLVKHVPMEEMQDRLVIMCCNLKPAKMRGVLSQAMVMCAATDDKVEILLPPEGVVPGDRVSCDGYALGDDFPPQMNPKKKIFEQIKPHLKTDANKVACYKGSPFKVEGKGLCVAPTLADANVR</sequence>
<dbReference type="Gene3D" id="2.40.50.140">
    <property type="entry name" value="Nucleic acid-binding proteins"/>
    <property type="match status" value="1"/>
</dbReference>
<dbReference type="Proteomes" id="UP000694845">
    <property type="component" value="Unplaced"/>
</dbReference>
<feature type="compositionally biased region" description="Basic and acidic residues" evidence="8">
    <location>
        <begin position="140"/>
        <end position="150"/>
    </location>
</feature>
<feature type="compositionally biased region" description="Polar residues" evidence="8">
    <location>
        <begin position="99"/>
        <end position="112"/>
    </location>
</feature>
<dbReference type="GO" id="GO:0005737">
    <property type="term" value="C:cytoplasm"/>
    <property type="evidence" value="ECO:0007669"/>
    <property type="project" value="UniProtKB-SubCell"/>
</dbReference>
<keyword evidence="2" id="KW-0963">Cytoplasm</keyword>
<evidence type="ECO:0000256" key="4">
    <source>
        <dbReference type="ARBA" id="ARBA00022884"/>
    </source>
</evidence>
<gene>
    <name evidence="11" type="primary">LOC110973166</name>
</gene>
<accession>A0A8B7XHP7</accession>
<comment type="subcellular location">
    <subcellularLocation>
        <location evidence="1">Cytoplasm</location>
    </subcellularLocation>
</comment>
<proteinExistence type="predicted"/>
<evidence type="ECO:0000313" key="11">
    <source>
        <dbReference type="RefSeq" id="XP_022079450.1"/>
    </source>
</evidence>
<dbReference type="InterPro" id="IPR051270">
    <property type="entry name" value="Tyrosine-tRNA_ligase_regulator"/>
</dbReference>
<dbReference type="SUPFAM" id="SSF50249">
    <property type="entry name" value="Nucleic acid-binding proteins"/>
    <property type="match status" value="1"/>
</dbReference>
<keyword evidence="3 6" id="KW-0820">tRNA-binding</keyword>
<feature type="domain" description="TRNA-binding" evidence="9">
    <location>
        <begin position="161"/>
        <end position="262"/>
    </location>
</feature>
<dbReference type="PANTHER" id="PTHR11586:SF33">
    <property type="entry name" value="AMINOACYL TRNA SYNTHASE COMPLEX-INTERACTING MULTIFUNCTIONAL PROTEIN 1"/>
    <property type="match status" value="1"/>
</dbReference>
<keyword evidence="4 6" id="KW-0694">RNA-binding</keyword>
<feature type="region of interest" description="Disordered" evidence="8">
    <location>
        <begin position="95"/>
        <end position="161"/>
    </location>
</feature>
<dbReference type="Pfam" id="PF01588">
    <property type="entry name" value="tRNA_bind"/>
    <property type="match status" value="1"/>
</dbReference>
<dbReference type="AlphaFoldDB" id="A0A8B7XHP7"/>
<keyword evidence="10" id="KW-1185">Reference proteome</keyword>
<dbReference type="GeneID" id="110973166"/>
<evidence type="ECO:0000256" key="2">
    <source>
        <dbReference type="ARBA" id="ARBA00022490"/>
    </source>
</evidence>
<feature type="coiled-coil region" evidence="7">
    <location>
        <begin position="23"/>
        <end position="87"/>
    </location>
</feature>
<dbReference type="InterPro" id="IPR012340">
    <property type="entry name" value="NA-bd_OB-fold"/>
</dbReference>
<dbReference type="CDD" id="cd02799">
    <property type="entry name" value="tRNA_bind_EMAP-II_like"/>
    <property type="match status" value="1"/>
</dbReference>
<dbReference type="GO" id="GO:0000049">
    <property type="term" value="F:tRNA binding"/>
    <property type="evidence" value="ECO:0007669"/>
    <property type="project" value="UniProtKB-UniRule"/>
</dbReference>
<dbReference type="FunFam" id="2.40.50.140:FF:000047">
    <property type="entry name" value="tyrosine--tRNA ligase, cytoplasmic isoform X2"/>
    <property type="match status" value="1"/>
</dbReference>
<evidence type="ECO:0000256" key="5">
    <source>
        <dbReference type="ARBA" id="ARBA00022917"/>
    </source>
</evidence>